<dbReference type="SUPFAM" id="SSF56003">
    <property type="entry name" value="Molybdenum cofactor-binding domain"/>
    <property type="match status" value="1"/>
</dbReference>
<evidence type="ECO:0000259" key="1">
    <source>
        <dbReference type="SMART" id="SM01008"/>
    </source>
</evidence>
<accession>A0A6B1DSW2</accession>
<protein>
    <submittedName>
        <fullName evidence="2">Xanthine dehydrogenase family protein</fullName>
    </submittedName>
</protein>
<dbReference type="SUPFAM" id="SSF54665">
    <property type="entry name" value="CO dehydrogenase molybdoprotein N-domain-like"/>
    <property type="match status" value="1"/>
</dbReference>
<dbReference type="SMART" id="SM01008">
    <property type="entry name" value="Ald_Xan_dh_C"/>
    <property type="match status" value="1"/>
</dbReference>
<dbReference type="GO" id="GO:0005506">
    <property type="term" value="F:iron ion binding"/>
    <property type="evidence" value="ECO:0007669"/>
    <property type="project" value="InterPro"/>
</dbReference>
<dbReference type="InterPro" id="IPR000674">
    <property type="entry name" value="Ald_Oxase/Xan_DH_a/b"/>
</dbReference>
<proteinExistence type="predicted"/>
<dbReference type="EMBL" id="VXPY01000077">
    <property type="protein sequence ID" value="MYD90789.1"/>
    <property type="molecule type" value="Genomic_DNA"/>
</dbReference>
<dbReference type="InterPro" id="IPR008274">
    <property type="entry name" value="AldOxase/xan_DH_MoCoBD1"/>
</dbReference>
<dbReference type="PANTHER" id="PTHR11908">
    <property type="entry name" value="XANTHINE DEHYDROGENASE"/>
    <property type="match status" value="1"/>
</dbReference>
<gene>
    <name evidence="2" type="ORF">F4Y08_10715</name>
</gene>
<sequence>MGDSVIRHDAEAKVTGRARFADDERVPGANWMEVVFAGVPHARLRKLDLARARRMPGVVAILTDADVPDNRYGIVFPDQPVLCGLNSTEAARTARWPGDRLCLVVARTRRQALDAAAAVEAEWDFLPVVSDPATALAPGAPELHDYDARPVPTLARGSNLLCLQNIRHGDWEEALARSSVTVSMRGSTHWQEHAYIETEAGSAWLDDRGRVCVRTGGQWLHDDRHQIAAALQLPEDRVQVSYAAIGGGFGGKEDVHLQVVLALAAWKTGEPVQAAWKRRDSLQHTHKRHPFVFDGILGADRDGRLTALELDILGDAGPYASTSPAVLGNTAVCAAGPYNIPAVCITARLAVTNNPVAGAFRGFGGPQGAFMIESLMNRLACELRMDAAELRRRNVWSDGSLMCTGSPVPPGCQAAEVLDAAVAAANRLPPPNPLTRGWAPGPRRGRGLALGVKNIGFGHGTVDECHAWVELRGGVEVEDVHVGTVGADIGQGAHSAFRQMTADLLDVDLERIHLHADSTDDAESSGSASASRLTLYAGAALHGAVRKALAKWEDEERPARGEHVFRTDRTTAMDPETGRGNPFYTLGYCAQVVDVDVDPETGKVQVLQVVSANDVGRAVNPQQIEGQVAGAVAQGLGWTLWEDLRVEDGRVLNRGLETYLLPTALDMPPRIVPVIVEDGAPEHPLGVKGMAEMPLLPTAPALASAIRDAVGVNLSDLPFTSERIRRAVEALRGPKPVGNGSCQRL</sequence>
<evidence type="ECO:0000313" key="2">
    <source>
        <dbReference type="EMBL" id="MYD90789.1"/>
    </source>
</evidence>
<dbReference type="AlphaFoldDB" id="A0A6B1DSW2"/>
<comment type="caution">
    <text evidence="2">The sequence shown here is derived from an EMBL/GenBank/DDBJ whole genome shotgun (WGS) entry which is preliminary data.</text>
</comment>
<dbReference type="Pfam" id="PF20256">
    <property type="entry name" value="MoCoBD_2"/>
    <property type="match status" value="2"/>
</dbReference>
<dbReference type="InterPro" id="IPR046867">
    <property type="entry name" value="AldOxase/xan_DH_MoCoBD2"/>
</dbReference>
<dbReference type="InterPro" id="IPR037165">
    <property type="entry name" value="AldOxase/xan_DH_Mopterin-bd_sf"/>
</dbReference>
<feature type="domain" description="Aldehyde oxidase/xanthine dehydrogenase a/b hammerhead" evidence="1">
    <location>
        <begin position="15"/>
        <end position="127"/>
    </location>
</feature>
<reference evidence="2" key="1">
    <citation type="submission" date="2019-09" db="EMBL/GenBank/DDBJ databases">
        <title>Characterisation of the sponge microbiome using genome-centric metagenomics.</title>
        <authorList>
            <person name="Engelberts J.P."/>
            <person name="Robbins S.J."/>
            <person name="De Goeij J.M."/>
            <person name="Aranda M."/>
            <person name="Bell S.C."/>
            <person name="Webster N.S."/>
        </authorList>
    </citation>
    <scope>NUCLEOTIDE SEQUENCE</scope>
    <source>
        <strain evidence="2">SB0662_bin_9</strain>
    </source>
</reference>
<dbReference type="Gene3D" id="3.90.1170.50">
    <property type="entry name" value="Aldehyde oxidase/xanthine dehydrogenase, a/b hammerhead"/>
    <property type="match status" value="1"/>
</dbReference>
<dbReference type="InterPro" id="IPR016208">
    <property type="entry name" value="Ald_Oxase/xanthine_DH-like"/>
</dbReference>
<dbReference type="InterPro" id="IPR036856">
    <property type="entry name" value="Ald_Oxase/Xan_DH_a/b_sf"/>
</dbReference>
<dbReference type="GO" id="GO:0016491">
    <property type="term" value="F:oxidoreductase activity"/>
    <property type="evidence" value="ECO:0007669"/>
    <property type="project" value="InterPro"/>
</dbReference>
<dbReference type="PANTHER" id="PTHR11908:SF157">
    <property type="entry name" value="XANTHINE DEHYDROGENASE SUBUNIT D-RELATED"/>
    <property type="match status" value="1"/>
</dbReference>
<name>A0A6B1DSW2_9CHLR</name>
<dbReference type="Pfam" id="PF01315">
    <property type="entry name" value="Ald_Xan_dh_C"/>
    <property type="match status" value="1"/>
</dbReference>
<dbReference type="Gene3D" id="3.30.365.10">
    <property type="entry name" value="Aldehyde oxidase/xanthine dehydrogenase, molybdopterin binding domain"/>
    <property type="match status" value="4"/>
</dbReference>
<dbReference type="Pfam" id="PF02738">
    <property type="entry name" value="MoCoBD_1"/>
    <property type="match status" value="1"/>
</dbReference>
<organism evidence="2">
    <name type="scientific">Caldilineaceae bacterium SB0662_bin_9</name>
    <dbReference type="NCBI Taxonomy" id="2605258"/>
    <lineage>
        <taxon>Bacteria</taxon>
        <taxon>Bacillati</taxon>
        <taxon>Chloroflexota</taxon>
        <taxon>Caldilineae</taxon>
        <taxon>Caldilineales</taxon>
        <taxon>Caldilineaceae</taxon>
    </lineage>
</organism>